<keyword evidence="2" id="KW-0472">Membrane</keyword>
<feature type="transmembrane region" description="Helical" evidence="2">
    <location>
        <begin position="162"/>
        <end position="191"/>
    </location>
</feature>
<feature type="compositionally biased region" description="Basic and acidic residues" evidence="1">
    <location>
        <begin position="359"/>
        <end position="375"/>
    </location>
</feature>
<feature type="region of interest" description="Disordered" evidence="1">
    <location>
        <begin position="278"/>
        <end position="382"/>
    </location>
</feature>
<dbReference type="AlphaFoldDB" id="S9TIR9"/>
<evidence type="ECO:0000256" key="2">
    <source>
        <dbReference type="SAM" id="Phobius"/>
    </source>
</evidence>
<feature type="compositionally biased region" description="Low complexity" evidence="1">
    <location>
        <begin position="324"/>
        <end position="337"/>
    </location>
</feature>
<keyword evidence="2" id="KW-1133">Transmembrane helix</keyword>
<evidence type="ECO:0000256" key="1">
    <source>
        <dbReference type="SAM" id="MobiDB-lite"/>
    </source>
</evidence>
<name>S9TIR9_9TRYP</name>
<sequence>MVLAAVAALLCACEFRIGYVRVREGNRTVYVRPFFSDEDYVVIDAEYYGLNGLVPTALVVECLPVVFAVVFCAIRVLSERQRAADDAEREGLDVFSTNTLTYYVQKEAYRRRVDRAIGIVLFSFLLLSVAFQFLLLGVILFLHHDFRMNCEDLVVVPCTSTLSVGFGLTVACLVLALVCLVLLVVPCACGFSFKKPSYERLLERAHTDCPVELVPRRNLKLAVSAADPLKGSYGGRAELDVIVGRIGASAMGRGDGGGYVGMGPVAYVGAPAHSQRVARAAGDARNDAGLGQPSDPAGGGPPALRETPFYVRSGPTETGHSGQAELPPAAAASAARSPAEREREAATAETCSSASDIFGEAHAEERDTPEGEREPAQSTEVL</sequence>
<feature type="chain" id="PRO_5004557336" description="Integral membrane protein" evidence="3">
    <location>
        <begin position="19"/>
        <end position="382"/>
    </location>
</feature>
<proteinExistence type="predicted"/>
<dbReference type="Proteomes" id="UP000015354">
    <property type="component" value="Unassembled WGS sequence"/>
</dbReference>
<protein>
    <recommendedName>
        <fullName evidence="6">Integral membrane protein</fullName>
    </recommendedName>
</protein>
<feature type="compositionally biased region" description="Low complexity" evidence="1">
    <location>
        <begin position="278"/>
        <end position="289"/>
    </location>
</feature>
<feature type="transmembrane region" description="Helical" evidence="2">
    <location>
        <begin position="116"/>
        <end position="142"/>
    </location>
</feature>
<evidence type="ECO:0000313" key="4">
    <source>
        <dbReference type="EMBL" id="EPY16268.1"/>
    </source>
</evidence>
<keyword evidence="3" id="KW-0732">Signal</keyword>
<organism evidence="4 5">
    <name type="scientific">Strigomonas culicis</name>
    <dbReference type="NCBI Taxonomy" id="28005"/>
    <lineage>
        <taxon>Eukaryota</taxon>
        <taxon>Discoba</taxon>
        <taxon>Euglenozoa</taxon>
        <taxon>Kinetoplastea</taxon>
        <taxon>Metakinetoplastina</taxon>
        <taxon>Trypanosomatida</taxon>
        <taxon>Trypanosomatidae</taxon>
        <taxon>Strigomonadinae</taxon>
        <taxon>Strigomonas</taxon>
    </lineage>
</organism>
<gene>
    <name evidence="4" type="ORF">STCU_11434</name>
</gene>
<feature type="transmembrane region" description="Helical" evidence="2">
    <location>
        <begin position="53"/>
        <end position="74"/>
    </location>
</feature>
<feature type="signal peptide" evidence="3">
    <location>
        <begin position="1"/>
        <end position="18"/>
    </location>
</feature>
<evidence type="ECO:0000313" key="5">
    <source>
        <dbReference type="Proteomes" id="UP000015354"/>
    </source>
</evidence>
<keyword evidence="5" id="KW-1185">Reference proteome</keyword>
<evidence type="ECO:0000256" key="3">
    <source>
        <dbReference type="SAM" id="SignalP"/>
    </source>
</evidence>
<dbReference type="EMBL" id="ATMH01011398">
    <property type="protein sequence ID" value="EPY16268.1"/>
    <property type="molecule type" value="Genomic_DNA"/>
</dbReference>
<evidence type="ECO:0008006" key="6">
    <source>
        <dbReference type="Google" id="ProtNLM"/>
    </source>
</evidence>
<keyword evidence="2" id="KW-0812">Transmembrane</keyword>
<accession>S9TIR9</accession>
<reference evidence="4 5" key="1">
    <citation type="journal article" date="2013" name="PLoS ONE">
        <title>Predicting the Proteins of Angomonas deanei, Strigomonas culicis and Their Respective Endosymbionts Reveals New Aspects of the Trypanosomatidae Family.</title>
        <authorList>
            <person name="Motta M.C."/>
            <person name="Martins A.C."/>
            <person name="de Souza S.S."/>
            <person name="Catta-Preta C.M."/>
            <person name="Silva R."/>
            <person name="Klein C.C."/>
            <person name="de Almeida L.G."/>
            <person name="de Lima Cunha O."/>
            <person name="Ciapina L.P."/>
            <person name="Brocchi M."/>
            <person name="Colabardini A.C."/>
            <person name="de Araujo Lima B."/>
            <person name="Machado C.R."/>
            <person name="de Almeida Soares C.M."/>
            <person name="Probst C.M."/>
            <person name="de Menezes C.B."/>
            <person name="Thompson C.E."/>
            <person name="Bartholomeu D.C."/>
            <person name="Gradia D.F."/>
            <person name="Pavoni D.P."/>
            <person name="Grisard E.C."/>
            <person name="Fantinatti-Garboggini F."/>
            <person name="Marchini F.K."/>
            <person name="Rodrigues-Luiz G.F."/>
            <person name="Wagner G."/>
            <person name="Goldman G.H."/>
            <person name="Fietto J.L."/>
            <person name="Elias M.C."/>
            <person name="Goldman M.H."/>
            <person name="Sagot M.F."/>
            <person name="Pereira M."/>
            <person name="Stoco P.H."/>
            <person name="de Mendonca-Neto R.P."/>
            <person name="Teixeira S.M."/>
            <person name="Maciel T.E."/>
            <person name="de Oliveira Mendes T.A."/>
            <person name="Urmenyi T.P."/>
            <person name="de Souza W."/>
            <person name="Schenkman S."/>
            <person name="de Vasconcelos A.T."/>
        </authorList>
    </citation>
    <scope>NUCLEOTIDE SEQUENCE [LARGE SCALE GENOMIC DNA]</scope>
</reference>
<comment type="caution">
    <text evidence="4">The sequence shown here is derived from an EMBL/GenBank/DDBJ whole genome shotgun (WGS) entry which is preliminary data.</text>
</comment>